<sequence>MSAPSDVTTNHTSGAFHPSPPRSPRRSLYTAPHSCPSLVGCSTSSHTIGTPRDTGLAEASVVQHVCALRRRHTTLVIKVRDSENLYSL</sequence>
<name>A0A5K3FHM6_MESCO</name>
<feature type="compositionally biased region" description="Polar residues" evidence="1">
    <location>
        <begin position="1"/>
        <end position="13"/>
    </location>
</feature>
<reference evidence="2" key="1">
    <citation type="submission" date="2019-11" db="UniProtKB">
        <authorList>
            <consortium name="WormBaseParasite"/>
        </authorList>
    </citation>
    <scope>IDENTIFICATION</scope>
</reference>
<evidence type="ECO:0000256" key="1">
    <source>
        <dbReference type="SAM" id="MobiDB-lite"/>
    </source>
</evidence>
<evidence type="ECO:0000313" key="2">
    <source>
        <dbReference type="WBParaSite" id="MCU_008562-RA"/>
    </source>
</evidence>
<proteinExistence type="predicted"/>
<feature type="region of interest" description="Disordered" evidence="1">
    <location>
        <begin position="1"/>
        <end position="30"/>
    </location>
</feature>
<protein>
    <submittedName>
        <fullName evidence="2">Uncharacterized protein</fullName>
    </submittedName>
</protein>
<dbReference type="AlphaFoldDB" id="A0A5K3FHM6"/>
<accession>A0A5K3FHM6</accession>
<dbReference type="WBParaSite" id="MCU_008562-RA">
    <property type="protein sequence ID" value="MCU_008562-RA"/>
    <property type="gene ID" value="MCU_008562"/>
</dbReference>
<organism evidence="2">
    <name type="scientific">Mesocestoides corti</name>
    <name type="common">Flatworm</name>
    <dbReference type="NCBI Taxonomy" id="53468"/>
    <lineage>
        <taxon>Eukaryota</taxon>
        <taxon>Metazoa</taxon>
        <taxon>Spiralia</taxon>
        <taxon>Lophotrochozoa</taxon>
        <taxon>Platyhelminthes</taxon>
        <taxon>Cestoda</taxon>
        <taxon>Eucestoda</taxon>
        <taxon>Cyclophyllidea</taxon>
        <taxon>Mesocestoididae</taxon>
        <taxon>Mesocestoides</taxon>
    </lineage>
</organism>